<proteinExistence type="predicted"/>
<protein>
    <recommendedName>
        <fullName evidence="3">Toxin YoeB</fullName>
    </recommendedName>
</protein>
<dbReference type="AlphaFoldDB" id="A0A2H0WMP6"/>
<sequence>MVKYLTKRRLTNKYKKQAALLSQNFRHPGLHVERLEPKNLGFYSFRIDQQFRAIFFYIPEKNAIKVIDINDHYR</sequence>
<evidence type="ECO:0000313" key="1">
    <source>
        <dbReference type="EMBL" id="PIS13916.1"/>
    </source>
</evidence>
<dbReference type="SUPFAM" id="SSF143011">
    <property type="entry name" value="RelE-like"/>
    <property type="match status" value="1"/>
</dbReference>
<dbReference type="Proteomes" id="UP000230033">
    <property type="component" value="Unassembled WGS sequence"/>
</dbReference>
<reference evidence="2" key="1">
    <citation type="submission" date="2017-09" db="EMBL/GenBank/DDBJ databases">
        <title>Depth-based differentiation of microbial function through sediment-hosted aquifers and enrichment of novel symbionts in the deep terrestrial subsurface.</title>
        <authorList>
            <person name="Probst A.J."/>
            <person name="Ladd B."/>
            <person name="Jarett J.K."/>
            <person name="Geller-Mcgrath D.E."/>
            <person name="Sieber C.M.K."/>
            <person name="Emerson J.B."/>
            <person name="Anantharaman K."/>
            <person name="Thomas B.C."/>
            <person name="Malmstrom R."/>
            <person name="Stieglmeier M."/>
            <person name="Klingl A."/>
            <person name="Woyke T."/>
            <person name="Ryan C.M."/>
            <person name="Banfield J.F."/>
        </authorList>
    </citation>
    <scope>NUCLEOTIDE SEQUENCE [LARGE SCALE GENOMIC DNA]</scope>
</reference>
<dbReference type="InterPro" id="IPR007711">
    <property type="entry name" value="HigB-1"/>
</dbReference>
<dbReference type="Gene3D" id="3.30.2310.20">
    <property type="entry name" value="RelE-like"/>
    <property type="match status" value="1"/>
</dbReference>
<organism evidence="1 2">
    <name type="scientific">Candidatus Shapirobacteria bacterium CG09_land_8_20_14_0_10_47_13</name>
    <dbReference type="NCBI Taxonomy" id="1974481"/>
    <lineage>
        <taxon>Bacteria</taxon>
        <taxon>Candidatus Shapironibacteriota</taxon>
    </lineage>
</organism>
<evidence type="ECO:0008006" key="3">
    <source>
        <dbReference type="Google" id="ProtNLM"/>
    </source>
</evidence>
<dbReference type="InterPro" id="IPR035093">
    <property type="entry name" value="RelE/ParE_toxin_dom_sf"/>
</dbReference>
<comment type="caution">
    <text evidence="1">The sequence shown here is derived from an EMBL/GenBank/DDBJ whole genome shotgun (WGS) entry which is preliminary data.</text>
</comment>
<accession>A0A2H0WMP6</accession>
<evidence type="ECO:0000313" key="2">
    <source>
        <dbReference type="Proteomes" id="UP000230033"/>
    </source>
</evidence>
<dbReference type="EMBL" id="PEZJ01000020">
    <property type="protein sequence ID" value="PIS13916.1"/>
    <property type="molecule type" value="Genomic_DNA"/>
</dbReference>
<name>A0A2H0WMP6_9BACT</name>
<dbReference type="Pfam" id="PF05015">
    <property type="entry name" value="HigB-like_toxin"/>
    <property type="match status" value="1"/>
</dbReference>
<gene>
    <name evidence="1" type="ORF">COT65_01595</name>
</gene>